<dbReference type="InterPro" id="IPR014729">
    <property type="entry name" value="Rossmann-like_a/b/a_fold"/>
</dbReference>
<sequence length="147" mass="16308">MIVYTLGTFDLLHVGHLALLGYCKSLGDTLAVGVASDRVVNSYKPNVPVIPLEERMEMLKALRCVDIVRPYYELEYVSGCKALNVDIFVVGEDWGTKSHNIAVESYLKSGGRQIKQVLYDPRTSSTKIKQNVRDQTGSEINSKLSVA</sequence>
<evidence type="ECO:0000256" key="2">
    <source>
        <dbReference type="ARBA" id="ARBA00022695"/>
    </source>
</evidence>
<accession>A0ABT3SSU1</accession>
<keyword evidence="1" id="KW-0808">Transferase</keyword>
<keyword evidence="2 4" id="KW-0548">Nucleotidyltransferase</keyword>
<dbReference type="InterPro" id="IPR004821">
    <property type="entry name" value="Cyt_trans-like"/>
</dbReference>
<dbReference type="Proteomes" id="UP001143307">
    <property type="component" value="Unassembled WGS sequence"/>
</dbReference>
<evidence type="ECO:0000313" key="5">
    <source>
        <dbReference type="Proteomes" id="UP001143307"/>
    </source>
</evidence>
<dbReference type="PANTHER" id="PTHR43793:SF1">
    <property type="entry name" value="FAD SYNTHASE"/>
    <property type="match status" value="1"/>
</dbReference>
<keyword evidence="5" id="KW-1185">Reference proteome</keyword>
<protein>
    <submittedName>
        <fullName evidence="4">Cytidylyltransferase</fullName>
    </submittedName>
</protein>
<organism evidence="4 5">
    <name type="scientific">Candidatus Seongchinamella marina</name>
    <dbReference type="NCBI Taxonomy" id="2518990"/>
    <lineage>
        <taxon>Bacteria</taxon>
        <taxon>Pseudomonadati</taxon>
        <taxon>Pseudomonadota</taxon>
        <taxon>Gammaproteobacteria</taxon>
        <taxon>Cellvibrionales</taxon>
        <taxon>Halieaceae</taxon>
        <taxon>Seongchinamella</taxon>
    </lineage>
</organism>
<reference evidence="4" key="1">
    <citation type="submission" date="2019-02" db="EMBL/GenBank/DDBJ databases">
        <authorList>
            <person name="Li S.-H."/>
        </authorList>
    </citation>
    <scope>NUCLEOTIDE SEQUENCE</scope>
    <source>
        <strain evidence="4">IMCC8485</strain>
    </source>
</reference>
<dbReference type="InterPro" id="IPR050385">
    <property type="entry name" value="Archaeal_FAD_synthase"/>
</dbReference>
<dbReference type="Gene3D" id="3.40.50.620">
    <property type="entry name" value="HUPs"/>
    <property type="match status" value="1"/>
</dbReference>
<dbReference type="EMBL" id="SHNP01000002">
    <property type="protein sequence ID" value="MCX2973005.1"/>
    <property type="molecule type" value="Genomic_DNA"/>
</dbReference>
<feature type="domain" description="Cytidyltransferase-like" evidence="3">
    <location>
        <begin position="5"/>
        <end position="130"/>
    </location>
</feature>
<dbReference type="PANTHER" id="PTHR43793">
    <property type="entry name" value="FAD SYNTHASE"/>
    <property type="match status" value="1"/>
</dbReference>
<dbReference type="NCBIfam" id="TIGR00125">
    <property type="entry name" value="cyt_tran_rel"/>
    <property type="match status" value="1"/>
</dbReference>
<gene>
    <name evidence="4" type="ORF">EYC87_05325</name>
</gene>
<evidence type="ECO:0000313" key="4">
    <source>
        <dbReference type="EMBL" id="MCX2973005.1"/>
    </source>
</evidence>
<dbReference type="Pfam" id="PF01467">
    <property type="entry name" value="CTP_transf_like"/>
    <property type="match status" value="1"/>
</dbReference>
<dbReference type="RefSeq" id="WP_279251968.1">
    <property type="nucleotide sequence ID" value="NZ_SHNP01000002.1"/>
</dbReference>
<dbReference type="GO" id="GO:0016779">
    <property type="term" value="F:nucleotidyltransferase activity"/>
    <property type="evidence" value="ECO:0007669"/>
    <property type="project" value="UniProtKB-KW"/>
</dbReference>
<dbReference type="SUPFAM" id="SSF52374">
    <property type="entry name" value="Nucleotidylyl transferase"/>
    <property type="match status" value="1"/>
</dbReference>
<comment type="caution">
    <text evidence="4">The sequence shown here is derived from an EMBL/GenBank/DDBJ whole genome shotgun (WGS) entry which is preliminary data.</text>
</comment>
<name>A0ABT3SSU1_9GAMM</name>
<proteinExistence type="predicted"/>
<evidence type="ECO:0000256" key="1">
    <source>
        <dbReference type="ARBA" id="ARBA00022679"/>
    </source>
</evidence>
<evidence type="ECO:0000259" key="3">
    <source>
        <dbReference type="Pfam" id="PF01467"/>
    </source>
</evidence>